<reference evidence="2 3" key="1">
    <citation type="journal article" date="2019" name="Int. J. Syst. Evol. Microbiol.">
        <title>The Global Catalogue of Microorganisms (GCM) 10K type strain sequencing project: providing services to taxonomists for standard genome sequencing and annotation.</title>
        <authorList>
            <consortium name="The Broad Institute Genomics Platform"/>
            <consortium name="The Broad Institute Genome Sequencing Center for Infectious Disease"/>
            <person name="Wu L."/>
            <person name="Ma J."/>
        </authorList>
    </citation>
    <scope>NUCLEOTIDE SEQUENCE [LARGE SCALE GENOMIC DNA]</scope>
    <source>
        <strain evidence="2 3">JCM 14718</strain>
    </source>
</reference>
<dbReference type="CDD" id="cd11528">
    <property type="entry name" value="NTP-PPase_MazG_Nterm"/>
    <property type="match status" value="1"/>
</dbReference>
<dbReference type="NCBIfam" id="TIGR00444">
    <property type="entry name" value="mazG"/>
    <property type="match status" value="1"/>
</dbReference>
<dbReference type="RefSeq" id="WP_344311900.1">
    <property type="nucleotide sequence ID" value="NZ_BAAANY010000015.1"/>
</dbReference>
<evidence type="ECO:0000259" key="1">
    <source>
        <dbReference type="Pfam" id="PF03819"/>
    </source>
</evidence>
<evidence type="ECO:0000313" key="2">
    <source>
        <dbReference type="EMBL" id="GAA1687631.1"/>
    </source>
</evidence>
<dbReference type="PANTHER" id="PTHR30522:SF0">
    <property type="entry name" value="NUCLEOSIDE TRIPHOSPHATE PYROPHOSPHOHYDROLASE"/>
    <property type="match status" value="1"/>
</dbReference>
<name>A0ABN2HGP8_9ACTN</name>
<dbReference type="PANTHER" id="PTHR30522">
    <property type="entry name" value="NUCLEOSIDE TRIPHOSPHATE PYROPHOSPHOHYDROLASE"/>
    <property type="match status" value="1"/>
</dbReference>
<dbReference type="SUPFAM" id="SSF101386">
    <property type="entry name" value="all-alpha NTP pyrophosphatases"/>
    <property type="match status" value="1"/>
</dbReference>
<dbReference type="InterPro" id="IPR011551">
    <property type="entry name" value="NTP_PyrPHydrolase_MazG"/>
</dbReference>
<dbReference type="EMBL" id="BAAANY010000015">
    <property type="protein sequence ID" value="GAA1687631.1"/>
    <property type="molecule type" value="Genomic_DNA"/>
</dbReference>
<dbReference type="Gene3D" id="1.10.287.1080">
    <property type="entry name" value="MazG-like"/>
    <property type="match status" value="1"/>
</dbReference>
<dbReference type="Proteomes" id="UP001500618">
    <property type="component" value="Unassembled WGS sequence"/>
</dbReference>
<keyword evidence="3" id="KW-1185">Reference proteome</keyword>
<feature type="domain" description="NTP pyrophosphohydrolase MazG-like" evidence="1">
    <location>
        <begin position="131"/>
        <end position="207"/>
    </location>
</feature>
<sequence>MAVLTLLATSQRLPAGLLSGPAWRLLASSTVLAGAESALVTAVRDAGSEVRVEVFDAVRLAAVTKESGAALWLLDGADPAEFAAAVTAADPGVTVEELVGSWDPPGAQLLDVVAVMDRLRSPGGCPWDAEQTHQTLAPYLLEEAYEAYDALVDQDLAGLREELGDVLLQVAFHSRLAQELPPGQRWSIDDVAAGLVTKLVTRHPHVFASTVVADAEEVHENWEQIKRREKARESSMDGIARTQPALALVAKMLSRATRAGVEASLPAAEGPAEQLGQRLFDIVAQARTAGLDAEAALRAAAIAYADAVRAAERS</sequence>
<comment type="caution">
    <text evidence="2">The sequence shown here is derived from an EMBL/GenBank/DDBJ whole genome shotgun (WGS) entry which is preliminary data.</text>
</comment>
<dbReference type="InterPro" id="IPR004518">
    <property type="entry name" value="MazG-like_dom"/>
</dbReference>
<proteinExistence type="predicted"/>
<protein>
    <submittedName>
        <fullName evidence="2">Nucleoside triphosphate pyrophosphohydrolase</fullName>
    </submittedName>
</protein>
<dbReference type="InterPro" id="IPR048015">
    <property type="entry name" value="NTP-PPase_MazG-like_N"/>
</dbReference>
<dbReference type="Pfam" id="PF03819">
    <property type="entry name" value="MazG"/>
    <property type="match status" value="1"/>
</dbReference>
<evidence type="ECO:0000313" key="3">
    <source>
        <dbReference type="Proteomes" id="UP001500618"/>
    </source>
</evidence>
<accession>A0ABN2HGP8</accession>
<organism evidence="2 3">
    <name type="scientific">Fodinicola feengrottensis</name>
    <dbReference type="NCBI Taxonomy" id="435914"/>
    <lineage>
        <taxon>Bacteria</taxon>
        <taxon>Bacillati</taxon>
        <taxon>Actinomycetota</taxon>
        <taxon>Actinomycetes</taxon>
        <taxon>Mycobacteriales</taxon>
        <taxon>Fodinicola</taxon>
    </lineage>
</organism>
<gene>
    <name evidence="2" type="ORF">GCM10009765_41410</name>
</gene>